<dbReference type="InterPro" id="IPR044876">
    <property type="entry name" value="HRDC_dom_sf"/>
</dbReference>
<gene>
    <name evidence="3" type="primary">RECQL4A_0</name>
    <name evidence="3" type="ORF">CFP56_032153</name>
</gene>
<feature type="region of interest" description="Disordered" evidence="1">
    <location>
        <begin position="92"/>
        <end position="155"/>
    </location>
</feature>
<protein>
    <submittedName>
        <fullName evidence="3">Atp-dependent dna helicase q-like 4a</fullName>
    </submittedName>
</protein>
<evidence type="ECO:0000313" key="4">
    <source>
        <dbReference type="Proteomes" id="UP000237347"/>
    </source>
</evidence>
<dbReference type="AlphaFoldDB" id="A0AAW0JIC1"/>
<comment type="caution">
    <text evidence="3">The sequence shown here is derived from an EMBL/GenBank/DDBJ whole genome shotgun (WGS) entry which is preliminary data.</text>
</comment>
<evidence type="ECO:0000313" key="3">
    <source>
        <dbReference type="EMBL" id="KAK7826423.1"/>
    </source>
</evidence>
<evidence type="ECO:0000259" key="2">
    <source>
        <dbReference type="Pfam" id="PF00570"/>
    </source>
</evidence>
<dbReference type="GO" id="GO:0003676">
    <property type="term" value="F:nucleic acid binding"/>
    <property type="evidence" value="ECO:0007669"/>
    <property type="project" value="InterPro"/>
</dbReference>
<dbReference type="SUPFAM" id="SSF47819">
    <property type="entry name" value="HRDC-like"/>
    <property type="match status" value="1"/>
</dbReference>
<proteinExistence type="predicted"/>
<dbReference type="Pfam" id="PF00570">
    <property type="entry name" value="HRDC"/>
    <property type="match status" value="1"/>
</dbReference>
<dbReference type="EMBL" id="PKMF04000546">
    <property type="protein sequence ID" value="KAK7826423.1"/>
    <property type="molecule type" value="Genomic_DNA"/>
</dbReference>
<dbReference type="Gene3D" id="1.10.150.80">
    <property type="entry name" value="HRDC domain"/>
    <property type="match status" value="1"/>
</dbReference>
<dbReference type="GO" id="GO:0004386">
    <property type="term" value="F:helicase activity"/>
    <property type="evidence" value="ECO:0007669"/>
    <property type="project" value="UniProtKB-KW"/>
</dbReference>
<accession>A0AAW0JIC1</accession>
<reference evidence="3 4" key="1">
    <citation type="journal article" date="2018" name="Sci. Data">
        <title>The draft genome sequence of cork oak.</title>
        <authorList>
            <person name="Ramos A.M."/>
            <person name="Usie A."/>
            <person name="Barbosa P."/>
            <person name="Barros P.M."/>
            <person name="Capote T."/>
            <person name="Chaves I."/>
            <person name="Simoes F."/>
            <person name="Abreu I."/>
            <person name="Carrasquinho I."/>
            <person name="Faro C."/>
            <person name="Guimaraes J.B."/>
            <person name="Mendonca D."/>
            <person name="Nobrega F."/>
            <person name="Rodrigues L."/>
            <person name="Saibo N.J.M."/>
            <person name="Varela M.C."/>
            <person name="Egas C."/>
            <person name="Matos J."/>
            <person name="Miguel C.M."/>
            <person name="Oliveira M.M."/>
            <person name="Ricardo C.P."/>
            <person name="Goncalves S."/>
        </authorList>
    </citation>
    <scope>NUCLEOTIDE SEQUENCE [LARGE SCALE GENOMIC DNA]</scope>
    <source>
        <strain evidence="4">cv. HL8</strain>
    </source>
</reference>
<organism evidence="3 4">
    <name type="scientific">Quercus suber</name>
    <name type="common">Cork oak</name>
    <dbReference type="NCBI Taxonomy" id="58331"/>
    <lineage>
        <taxon>Eukaryota</taxon>
        <taxon>Viridiplantae</taxon>
        <taxon>Streptophyta</taxon>
        <taxon>Embryophyta</taxon>
        <taxon>Tracheophyta</taxon>
        <taxon>Spermatophyta</taxon>
        <taxon>Magnoliopsida</taxon>
        <taxon>eudicotyledons</taxon>
        <taxon>Gunneridae</taxon>
        <taxon>Pentapetalae</taxon>
        <taxon>rosids</taxon>
        <taxon>fabids</taxon>
        <taxon>Fagales</taxon>
        <taxon>Fagaceae</taxon>
        <taxon>Quercus</taxon>
    </lineage>
</organism>
<sequence length="201" mass="22648">MANRALGESSLEESDQNLSAKLYSALRMLRTILVKEAGEGVMAYHIFGFHISKRIPRTKEELLEINGIGKAKVSKYGDRILETVESTIHEYYKTEKNNSGSNDSTDSMKRRRNSNSNQNTNFEDDDFSRSTGRSKKRAVTEQKKTTEISNGMKPDSYNQCIDDDLDFYDYDFEMKGSNTKASSNDGRVLPLWSAAGNGIQS</sequence>
<feature type="domain" description="HRDC" evidence="2">
    <location>
        <begin position="22"/>
        <end position="84"/>
    </location>
</feature>
<dbReference type="InterPro" id="IPR010997">
    <property type="entry name" value="HRDC-like_sf"/>
</dbReference>
<dbReference type="Proteomes" id="UP000237347">
    <property type="component" value="Unassembled WGS sequence"/>
</dbReference>
<evidence type="ECO:0000256" key="1">
    <source>
        <dbReference type="SAM" id="MobiDB-lite"/>
    </source>
</evidence>
<name>A0AAW0JIC1_QUESU</name>
<dbReference type="InterPro" id="IPR002121">
    <property type="entry name" value="HRDC_dom"/>
</dbReference>
<keyword evidence="4" id="KW-1185">Reference proteome</keyword>
<dbReference type="GO" id="GO:0000166">
    <property type="term" value="F:nucleotide binding"/>
    <property type="evidence" value="ECO:0007669"/>
    <property type="project" value="InterPro"/>
</dbReference>